<dbReference type="InterPro" id="IPR032877">
    <property type="entry name" value="Transposase_HTH"/>
</dbReference>
<reference evidence="5 6" key="1">
    <citation type="submission" date="2016-10" db="EMBL/GenBank/DDBJ databases">
        <authorList>
            <person name="de Groot N.N."/>
        </authorList>
    </citation>
    <scope>NUCLEOTIDE SEQUENCE [LARGE SCALE GENOMIC DNA]</scope>
    <source>
        <strain evidence="5 6">Nm13</strain>
    </source>
</reference>
<dbReference type="Pfam" id="PF14690">
    <property type="entry name" value="Zn_ribbon_ISL3"/>
    <property type="match status" value="1"/>
</dbReference>
<dbReference type="AlphaFoldDB" id="A0A1H5YLY0"/>
<dbReference type="PANTHER" id="PTHR33498:SF1">
    <property type="entry name" value="TRANSPOSASE FOR INSERTION SEQUENCE ELEMENT IS1557"/>
    <property type="match status" value="1"/>
</dbReference>
<feature type="domain" description="Transposase IS204/IS1001/IS1096/IS1165 zinc-finger" evidence="4">
    <location>
        <begin position="39"/>
        <end position="82"/>
    </location>
</feature>
<keyword evidence="1" id="KW-0472">Membrane</keyword>
<dbReference type="InterPro" id="IPR029261">
    <property type="entry name" value="Transposase_Znf"/>
</dbReference>
<evidence type="ECO:0000259" key="4">
    <source>
        <dbReference type="Pfam" id="PF14690"/>
    </source>
</evidence>
<gene>
    <name evidence="5" type="ORF">SAMN05216334_1712</name>
</gene>
<dbReference type="Pfam" id="PF13542">
    <property type="entry name" value="HTH_Tnp_ISL3"/>
    <property type="match status" value="1"/>
</dbReference>
<dbReference type="Proteomes" id="UP000236753">
    <property type="component" value="Unassembled WGS sequence"/>
</dbReference>
<dbReference type="EMBL" id="FNUX01000071">
    <property type="protein sequence ID" value="SEG24750.1"/>
    <property type="molecule type" value="Genomic_DNA"/>
</dbReference>
<protein>
    <submittedName>
        <fullName evidence="5">Transposase</fullName>
    </submittedName>
</protein>
<dbReference type="InterPro" id="IPR047951">
    <property type="entry name" value="Transpos_ISL3"/>
</dbReference>
<dbReference type="Pfam" id="PF01610">
    <property type="entry name" value="DDE_Tnp_ISL3"/>
    <property type="match status" value="1"/>
</dbReference>
<feature type="transmembrane region" description="Helical" evidence="1">
    <location>
        <begin position="6"/>
        <end position="31"/>
    </location>
</feature>
<dbReference type="PANTHER" id="PTHR33498">
    <property type="entry name" value="TRANSPOSASE FOR INSERTION SEQUENCE ELEMENT IS1557"/>
    <property type="match status" value="1"/>
</dbReference>
<feature type="domain" description="Transposase IS204/IS1001/IS1096/IS1165 helix-turn-helix" evidence="3">
    <location>
        <begin position="89"/>
        <end position="135"/>
    </location>
</feature>
<evidence type="ECO:0000259" key="3">
    <source>
        <dbReference type="Pfam" id="PF13542"/>
    </source>
</evidence>
<evidence type="ECO:0000256" key="1">
    <source>
        <dbReference type="SAM" id="Phobius"/>
    </source>
</evidence>
<sequence length="405" mass="46330">MSTSLLYHAFGIVGYYYQSTCFIAGVIVVAIQADHWRLRCPVCKSREIHYRGKLVRRFRTVPIGQKAVFIDLPVQRVECTRCQAVRQVKIQFADEHKRYTRSFERLVLDLSKHMTIQAVARHLGVSWDLVKGIQKDNLNKRYRLPKLGKIKRIALDEIYQGKKLGYLTIVLDLQRGAVIFVGNGKGADALIPFWKRLKRSGARIEAVATDMGPAYISAVRANIPDAALVFDHFHIIKLFNEKLTKLRRDLQREAENGLGKPVLKGIRWLLLKSPDNLDDTRNERQRLDEALKLNGPLATAYYMKEELRNIWHQPDKTSAQKALDEWVKKAGASDINMLKQFSKTIAAHRSGILAYFDFNGLSTGPLEGTNNKIKTLHKMAYGFRDIEFIKLKIMALHETNYVLVG</sequence>
<dbReference type="InterPro" id="IPR002560">
    <property type="entry name" value="Transposase_DDE"/>
</dbReference>
<name>A0A1H5YLY0_9PROT</name>
<organism evidence="5 6">
    <name type="scientific">Nitrosomonas ureae</name>
    <dbReference type="NCBI Taxonomy" id="44577"/>
    <lineage>
        <taxon>Bacteria</taxon>
        <taxon>Pseudomonadati</taxon>
        <taxon>Pseudomonadota</taxon>
        <taxon>Betaproteobacteria</taxon>
        <taxon>Nitrosomonadales</taxon>
        <taxon>Nitrosomonadaceae</taxon>
        <taxon>Nitrosomonas</taxon>
    </lineage>
</organism>
<evidence type="ECO:0000259" key="2">
    <source>
        <dbReference type="Pfam" id="PF01610"/>
    </source>
</evidence>
<dbReference type="OrthoDB" id="8549697at2"/>
<accession>A0A1H5YLY0</accession>
<evidence type="ECO:0000313" key="6">
    <source>
        <dbReference type="Proteomes" id="UP000236753"/>
    </source>
</evidence>
<evidence type="ECO:0000313" key="5">
    <source>
        <dbReference type="EMBL" id="SEG24750.1"/>
    </source>
</evidence>
<keyword evidence="1" id="KW-0812">Transmembrane</keyword>
<proteinExistence type="predicted"/>
<dbReference type="RefSeq" id="WP_103967737.1">
    <property type="nucleotide sequence ID" value="NZ_FNUX01000071.1"/>
</dbReference>
<keyword evidence="1" id="KW-1133">Transmembrane helix</keyword>
<feature type="domain" description="Transposase IS204/IS1001/IS1096/IS1165 DDE" evidence="2">
    <location>
        <begin position="153"/>
        <end position="393"/>
    </location>
</feature>
<dbReference type="NCBIfam" id="NF033550">
    <property type="entry name" value="transpos_ISL3"/>
    <property type="match status" value="1"/>
</dbReference>